<evidence type="ECO:0000313" key="1">
    <source>
        <dbReference type="EMBL" id="AVO22293.1"/>
    </source>
</evidence>
<reference evidence="2" key="1">
    <citation type="submission" date="2018-02" db="EMBL/GenBank/DDBJ databases">
        <authorList>
            <person name="Cohen D.B."/>
            <person name="Kent A.D."/>
        </authorList>
    </citation>
    <scope>NUCLEOTIDE SEQUENCE [LARGE SCALE GENOMIC DNA]</scope>
</reference>
<dbReference type="EMBL" id="MH001457">
    <property type="protein sequence ID" value="AVO22293.1"/>
    <property type="molecule type" value="Genomic_DNA"/>
</dbReference>
<protein>
    <submittedName>
        <fullName evidence="1">Uncharacterized protein</fullName>
    </submittedName>
</protein>
<proteinExistence type="predicted"/>
<gene>
    <name evidence="1" type="primary">36</name>
    <name evidence="1" type="ORF">PBI_NESBITT_36</name>
</gene>
<name>A0A2P1JT34_9CAUD</name>
<dbReference type="Proteomes" id="UP000241032">
    <property type="component" value="Genome"/>
</dbReference>
<organism evidence="1 2">
    <name type="scientific">Streptomyces phage Nesbitt</name>
    <dbReference type="NCBI Taxonomy" id="2108133"/>
    <lineage>
        <taxon>Viruses</taxon>
        <taxon>Duplodnaviria</taxon>
        <taxon>Heunggongvirae</taxon>
        <taxon>Uroviricota</taxon>
        <taxon>Caudoviricetes</taxon>
        <taxon>Abbeymikolonvirus</taxon>
        <taxon>Abbeymikolonvirus abbeymikolon</taxon>
    </lineage>
</organism>
<dbReference type="NCBIfam" id="NF038082">
    <property type="entry name" value="phiSA1p31"/>
    <property type="match status" value="1"/>
</dbReference>
<sequence>MGEQTFKAGAEVTVDRDPEVLTVDSGPFKARFFDGGFYVIKRADGSHRWVFAGRLKAHNPKPEGYRKRDRVKVGSTGILGLGELVDGPFRMGAAYDKRDGWLVRLDDDGTHVLAPERMLYVTERPTGSPTGNVTIKGVLYPVGERYRYRDRDGDVWNTRSVGGLARACLTSDGTPSRNSFTLAHVVNAHGPLTRV</sequence>
<accession>A0A2P1JT34</accession>
<evidence type="ECO:0000313" key="2">
    <source>
        <dbReference type="Proteomes" id="UP000241032"/>
    </source>
</evidence>